<feature type="binding site" evidence="2">
    <location>
        <position position="28"/>
    </location>
    <ligand>
        <name>substrate</name>
    </ligand>
</feature>
<name>A0AAV6U833_9ARAC</name>
<feature type="binding site" evidence="3">
    <location>
        <position position="118"/>
    </location>
    <ligand>
        <name>Mg(2+)</name>
        <dbReference type="ChEBI" id="CHEBI:18420"/>
    </ligand>
</feature>
<proteinExistence type="inferred from homology"/>
<keyword evidence="3 4" id="KW-0479">Metal-binding</keyword>
<comment type="pathway">
    <text evidence="4">Amino-acid degradation; L-phenylalanine degradation; acetoacetate and fumarate from L-phenylalanine: step 6/6.</text>
</comment>
<evidence type="ECO:0000313" key="5">
    <source>
        <dbReference type="EMBL" id="KAG8180487.1"/>
    </source>
</evidence>
<comment type="cofactor">
    <cofactor evidence="4">
        <name>Mg(2+)</name>
        <dbReference type="ChEBI" id="CHEBI:18420"/>
    </cofactor>
    <cofactor evidence="4">
        <name>Ca(2+)</name>
        <dbReference type="ChEBI" id="CHEBI:29108"/>
    </cofactor>
</comment>
<comment type="catalytic activity">
    <reaction evidence="4">
        <text>4-fumarylacetoacetate + H2O = acetoacetate + fumarate + H(+)</text>
        <dbReference type="Rhea" id="RHEA:10244"/>
        <dbReference type="ChEBI" id="CHEBI:13705"/>
        <dbReference type="ChEBI" id="CHEBI:15377"/>
        <dbReference type="ChEBI" id="CHEBI:15378"/>
        <dbReference type="ChEBI" id="CHEBI:18034"/>
        <dbReference type="ChEBI" id="CHEBI:29806"/>
        <dbReference type="EC" id="3.7.1.2"/>
    </reaction>
</comment>
<sequence>MTVIFDPGDYTRFLSSLEHATNVGIMFRGKDNALMPNWKYLPVGYHGRASSIVVSGTPIKGPMAKLGQMTVNLLNLSRKLMDLNWKWHFLLETPTKLGEPISIETAQDYIFGMVLMNDWSGKNCFKFIL</sequence>
<evidence type="ECO:0000256" key="3">
    <source>
        <dbReference type="PIRSR" id="PIRSR605959-3"/>
    </source>
</evidence>
<evidence type="ECO:0000256" key="4">
    <source>
        <dbReference type="RuleBase" id="RU366008"/>
    </source>
</evidence>
<comment type="similarity">
    <text evidence="4">Belongs to the FAH family.</text>
</comment>
<dbReference type="PANTHER" id="PTHR43069:SF2">
    <property type="entry name" value="FUMARYLACETOACETASE"/>
    <property type="match status" value="1"/>
</dbReference>
<dbReference type="GO" id="GO:0006559">
    <property type="term" value="P:L-phenylalanine catabolic process"/>
    <property type="evidence" value="ECO:0007669"/>
    <property type="project" value="UniProtKB-UniRule"/>
</dbReference>
<dbReference type="AlphaFoldDB" id="A0AAV6U833"/>
<dbReference type="EMBL" id="JAFNEN010000560">
    <property type="protein sequence ID" value="KAG8180487.1"/>
    <property type="molecule type" value="Genomic_DNA"/>
</dbReference>
<feature type="active site" description="Proton acceptor" evidence="1">
    <location>
        <position position="19"/>
    </location>
</feature>
<dbReference type="Proteomes" id="UP000827092">
    <property type="component" value="Unassembled WGS sequence"/>
</dbReference>
<evidence type="ECO:0000313" key="6">
    <source>
        <dbReference type="Proteomes" id="UP000827092"/>
    </source>
</evidence>
<dbReference type="GO" id="GO:1902000">
    <property type="term" value="P:homogentisate catabolic process"/>
    <property type="evidence" value="ECO:0007669"/>
    <property type="project" value="TreeGrafter"/>
</dbReference>
<dbReference type="Gene3D" id="3.90.850.10">
    <property type="entry name" value="Fumarylacetoacetase-like, C-terminal domain"/>
    <property type="match status" value="1"/>
</dbReference>
<protein>
    <recommendedName>
        <fullName evidence="4">Fumarylacetoacetase</fullName>
        <ecNumber evidence="4">3.7.1.2</ecNumber>
    </recommendedName>
    <alternativeName>
        <fullName evidence="4">Fumarylacetoacetate hydrolase</fullName>
    </alternativeName>
</protein>
<dbReference type="InterPro" id="IPR005959">
    <property type="entry name" value="Fumarylacetoacetase"/>
</dbReference>
<organism evidence="5 6">
    <name type="scientific">Oedothorax gibbosus</name>
    <dbReference type="NCBI Taxonomy" id="931172"/>
    <lineage>
        <taxon>Eukaryota</taxon>
        <taxon>Metazoa</taxon>
        <taxon>Ecdysozoa</taxon>
        <taxon>Arthropoda</taxon>
        <taxon>Chelicerata</taxon>
        <taxon>Arachnida</taxon>
        <taxon>Araneae</taxon>
        <taxon>Araneomorphae</taxon>
        <taxon>Entelegynae</taxon>
        <taxon>Araneoidea</taxon>
        <taxon>Linyphiidae</taxon>
        <taxon>Erigoninae</taxon>
        <taxon>Oedothorax</taxon>
    </lineage>
</organism>
<comment type="caution">
    <text evidence="5">The sequence shown here is derived from an EMBL/GenBank/DDBJ whole genome shotgun (WGS) entry which is preliminary data.</text>
</comment>
<keyword evidence="4" id="KW-0828">Tyrosine catabolism</keyword>
<gene>
    <name evidence="5" type="ORF">JTE90_007446</name>
</gene>
<evidence type="ECO:0000256" key="1">
    <source>
        <dbReference type="PIRSR" id="PIRSR605959-1"/>
    </source>
</evidence>
<keyword evidence="3 4" id="KW-0106">Calcium</keyword>
<dbReference type="GO" id="GO:0006572">
    <property type="term" value="P:L-tyrosine catabolic process"/>
    <property type="evidence" value="ECO:0007669"/>
    <property type="project" value="UniProtKB-UniRule"/>
</dbReference>
<reference evidence="5 6" key="1">
    <citation type="journal article" date="2022" name="Nat. Ecol. Evol.">
        <title>A masculinizing supergene underlies an exaggerated male reproductive morph in a spider.</title>
        <authorList>
            <person name="Hendrickx F."/>
            <person name="De Corte Z."/>
            <person name="Sonet G."/>
            <person name="Van Belleghem S.M."/>
            <person name="Kostlbacher S."/>
            <person name="Vangestel C."/>
        </authorList>
    </citation>
    <scope>NUCLEOTIDE SEQUENCE [LARGE SCALE GENOMIC DNA]</scope>
    <source>
        <strain evidence="5">W744_W776</strain>
    </source>
</reference>
<keyword evidence="4" id="KW-0585">Phenylalanine catabolism</keyword>
<dbReference type="PANTHER" id="PTHR43069">
    <property type="entry name" value="FUMARYLACETOACETASE"/>
    <property type="match status" value="1"/>
</dbReference>
<dbReference type="GO" id="GO:0004334">
    <property type="term" value="F:fumarylacetoacetase activity"/>
    <property type="evidence" value="ECO:0007669"/>
    <property type="project" value="UniProtKB-UniRule"/>
</dbReference>
<keyword evidence="4" id="KW-0378">Hydrolase</keyword>
<keyword evidence="6" id="KW-1185">Reference proteome</keyword>
<evidence type="ECO:0000256" key="2">
    <source>
        <dbReference type="PIRSR" id="PIRSR605959-2"/>
    </source>
</evidence>
<keyword evidence="3 4" id="KW-0460">Magnesium</keyword>
<dbReference type="GO" id="GO:0046872">
    <property type="term" value="F:metal ion binding"/>
    <property type="evidence" value="ECO:0007669"/>
    <property type="project" value="UniProtKB-UniRule"/>
</dbReference>
<dbReference type="InterPro" id="IPR036663">
    <property type="entry name" value="Fumarylacetoacetase_C_sf"/>
</dbReference>
<accession>A0AAV6U833</accession>
<feature type="binding site" evidence="3">
    <location>
        <position position="118"/>
    </location>
    <ligand>
        <name>Ca(2+)</name>
        <dbReference type="ChEBI" id="CHEBI:29108"/>
    </ligand>
</feature>
<dbReference type="EC" id="3.7.1.2" evidence="4"/>
<dbReference type="SUPFAM" id="SSF56529">
    <property type="entry name" value="FAH"/>
    <property type="match status" value="1"/>
</dbReference>